<dbReference type="SUPFAM" id="SSF54427">
    <property type="entry name" value="NTF2-like"/>
    <property type="match status" value="1"/>
</dbReference>
<dbReference type="RefSeq" id="WP_034844280.1">
    <property type="nucleotide sequence ID" value="NZ_JANX01000370.1"/>
</dbReference>
<dbReference type="InterPro" id="IPR037401">
    <property type="entry name" value="SnoaL-like"/>
</dbReference>
<protein>
    <submittedName>
        <fullName evidence="2">Polyketide cyclase</fullName>
    </submittedName>
</protein>
<dbReference type="Gene3D" id="3.10.450.50">
    <property type="match status" value="1"/>
</dbReference>
<dbReference type="Proteomes" id="UP000029995">
    <property type="component" value="Unassembled WGS sequence"/>
</dbReference>
<dbReference type="AlphaFoldDB" id="A0A0A0D2L8"/>
<proteinExistence type="predicted"/>
<organism evidence="2 3">
    <name type="scientific">Inquilinus limosus MP06</name>
    <dbReference type="NCBI Taxonomy" id="1398085"/>
    <lineage>
        <taxon>Bacteria</taxon>
        <taxon>Pseudomonadati</taxon>
        <taxon>Pseudomonadota</taxon>
        <taxon>Alphaproteobacteria</taxon>
        <taxon>Rhodospirillales</taxon>
        <taxon>Rhodospirillaceae</taxon>
        <taxon>Inquilinus</taxon>
    </lineage>
</organism>
<accession>A0A0A0D2L8</accession>
<reference evidence="2 3" key="1">
    <citation type="submission" date="2014-01" db="EMBL/GenBank/DDBJ databases">
        <title>Genome sequence determination for a cystic fibrosis isolate, Inquilinus limosus.</title>
        <authorList>
            <person name="Pino M."/>
            <person name="Di Conza J."/>
            <person name="Gutkind G."/>
        </authorList>
    </citation>
    <scope>NUCLEOTIDE SEQUENCE [LARGE SCALE GENOMIC DNA]</scope>
    <source>
        <strain evidence="2 3">MP06</strain>
    </source>
</reference>
<name>A0A0A0D2L8_9PROT</name>
<feature type="domain" description="SnoaL-like" evidence="1">
    <location>
        <begin position="10"/>
        <end position="103"/>
    </location>
</feature>
<evidence type="ECO:0000313" key="3">
    <source>
        <dbReference type="Proteomes" id="UP000029995"/>
    </source>
</evidence>
<evidence type="ECO:0000259" key="1">
    <source>
        <dbReference type="Pfam" id="PF12680"/>
    </source>
</evidence>
<sequence>MTIMLPDPIAAYVAADNAGDDAALAACFAADAVVRDEGRTIRGVDAILVWKAEAKRKYQYAVEPVAVAETEGGAVLTGRVSGRFPGSPVELRYLFGLRDGRIATLEIHG</sequence>
<dbReference type="EMBL" id="JANX01000370">
    <property type="protein sequence ID" value="KGM32138.1"/>
    <property type="molecule type" value="Genomic_DNA"/>
</dbReference>
<gene>
    <name evidence="2" type="ORF">P409_23180</name>
</gene>
<dbReference type="OrthoDB" id="8684708at2"/>
<dbReference type="Pfam" id="PF12680">
    <property type="entry name" value="SnoaL_2"/>
    <property type="match status" value="1"/>
</dbReference>
<comment type="caution">
    <text evidence="2">The sequence shown here is derived from an EMBL/GenBank/DDBJ whole genome shotgun (WGS) entry which is preliminary data.</text>
</comment>
<dbReference type="InterPro" id="IPR032710">
    <property type="entry name" value="NTF2-like_dom_sf"/>
</dbReference>
<evidence type="ECO:0000313" key="2">
    <source>
        <dbReference type="EMBL" id="KGM32138.1"/>
    </source>
</evidence>